<proteinExistence type="predicted"/>
<dbReference type="AlphaFoldDB" id="A0A455SDF5"/>
<sequence length="57" mass="6453">MIDFYLDMRYARSSLFEALTHDDISRGNLVLPRSRAEVSAEPGKLVNSILNLKKGPF</sequence>
<evidence type="ECO:0000313" key="1">
    <source>
        <dbReference type="EMBL" id="BBH85378.1"/>
    </source>
</evidence>
<accession>A0A455SDF5</accession>
<protein>
    <submittedName>
        <fullName evidence="1">Uncharacterized protein</fullName>
    </submittedName>
</protein>
<dbReference type="InterPro" id="IPR008266">
    <property type="entry name" value="Tyr_kinase_AS"/>
</dbReference>
<dbReference type="EMBL" id="AP019376">
    <property type="protein sequence ID" value="BBH85378.1"/>
    <property type="molecule type" value="Genomic_DNA"/>
</dbReference>
<reference evidence="1" key="1">
    <citation type="submission" date="2018-12" db="EMBL/GenBank/DDBJ databases">
        <title>Novel natural products biosynthetic potential of the class Ktedonobacteria.</title>
        <authorList>
            <person name="Zheng Y."/>
            <person name="Saitou A."/>
            <person name="Wang C.M."/>
            <person name="Toyoda A."/>
            <person name="Minakuchi Y."/>
            <person name="Sekiguchi Y."/>
            <person name="Ueda K."/>
            <person name="Takano H."/>
            <person name="Sakai Y."/>
            <person name="Yokota A."/>
            <person name="Yabe S."/>
        </authorList>
    </citation>
    <scope>NUCLEOTIDE SEQUENCE</scope>
    <source>
        <strain evidence="1">COM3</strain>
    </source>
</reference>
<gene>
    <name evidence="1" type="ORF">KTC_01290</name>
</gene>
<name>A0A455SDF5_9CHLR</name>
<organism evidence="1">
    <name type="scientific">Thermosporothrix sp. COM3</name>
    <dbReference type="NCBI Taxonomy" id="2490863"/>
    <lineage>
        <taxon>Bacteria</taxon>
        <taxon>Bacillati</taxon>
        <taxon>Chloroflexota</taxon>
        <taxon>Ktedonobacteria</taxon>
        <taxon>Ktedonobacterales</taxon>
        <taxon>Thermosporotrichaceae</taxon>
        <taxon>Thermosporothrix</taxon>
    </lineage>
</organism>
<dbReference type="GO" id="GO:0004672">
    <property type="term" value="F:protein kinase activity"/>
    <property type="evidence" value="ECO:0007669"/>
    <property type="project" value="InterPro"/>
</dbReference>
<dbReference type="PROSITE" id="PS00109">
    <property type="entry name" value="PROTEIN_KINASE_TYR"/>
    <property type="match status" value="1"/>
</dbReference>